<comment type="caution">
    <text evidence="2">The sequence shown here is derived from an EMBL/GenBank/DDBJ whole genome shotgun (WGS) entry which is preliminary data.</text>
</comment>
<accession>A0A4S4JXL9</accession>
<name>A0A4S4JXL9_ALKAL</name>
<evidence type="ECO:0000313" key="3">
    <source>
        <dbReference type="Proteomes" id="UP000297014"/>
    </source>
</evidence>
<dbReference type="Proteomes" id="UP000297014">
    <property type="component" value="Unassembled WGS sequence"/>
</dbReference>
<reference evidence="2 3" key="1">
    <citation type="submission" date="2014-01" db="EMBL/GenBank/DDBJ databases">
        <title>Draft genome sequencing of Bacillus alcalophilus CGMCC 1.3604.</title>
        <authorList>
            <person name="Yang J."/>
            <person name="Diao L."/>
            <person name="Yang S."/>
        </authorList>
    </citation>
    <scope>NUCLEOTIDE SEQUENCE [LARGE SCALE GENOMIC DNA]</scope>
    <source>
        <strain evidence="2 3">CGMCC 1.3604</strain>
    </source>
</reference>
<keyword evidence="1" id="KW-0175">Coiled coil</keyword>
<evidence type="ECO:0000313" key="2">
    <source>
        <dbReference type="EMBL" id="THG88299.1"/>
    </source>
</evidence>
<evidence type="ECO:0000256" key="1">
    <source>
        <dbReference type="SAM" id="Coils"/>
    </source>
</evidence>
<dbReference type="OrthoDB" id="2963161at2"/>
<protein>
    <submittedName>
        <fullName evidence="2">Uncharacterized protein</fullName>
    </submittedName>
</protein>
<feature type="coiled-coil region" evidence="1">
    <location>
        <begin position="1"/>
        <end position="42"/>
    </location>
</feature>
<dbReference type="AlphaFoldDB" id="A0A4S4JXL9"/>
<dbReference type="Gene3D" id="1.20.5.170">
    <property type="match status" value="1"/>
</dbReference>
<dbReference type="EMBL" id="JALP01000399">
    <property type="protein sequence ID" value="THG88299.1"/>
    <property type="molecule type" value="Genomic_DNA"/>
</dbReference>
<organism evidence="2 3">
    <name type="scientific">Alkalihalobacillus alcalophilus ATCC 27647 = CGMCC 1.3604</name>
    <dbReference type="NCBI Taxonomy" id="1218173"/>
    <lineage>
        <taxon>Bacteria</taxon>
        <taxon>Bacillati</taxon>
        <taxon>Bacillota</taxon>
        <taxon>Bacilli</taxon>
        <taxon>Bacillales</taxon>
        <taxon>Bacillaceae</taxon>
        <taxon>Alkalihalobacillus</taxon>
    </lineage>
</organism>
<sequence>MIKIEEILKQILNEMKGLKNDVKELKMDVTELKTDIEYLSSKTGKHDTEINNIMHRLRG</sequence>
<gene>
    <name evidence="2" type="ORF">AJ85_10570</name>
</gene>
<proteinExistence type="predicted"/>